<name>A0A6G1F3M4_9ORYZ</name>
<keyword evidence="3" id="KW-1185">Reference proteome</keyword>
<evidence type="ECO:0000313" key="2">
    <source>
        <dbReference type="EMBL" id="KAF0931481.1"/>
    </source>
</evidence>
<comment type="caution">
    <text evidence="2">The sequence shown here is derived from an EMBL/GenBank/DDBJ whole genome shotgun (WGS) entry which is preliminary data.</text>
</comment>
<dbReference type="AlphaFoldDB" id="A0A6G1F3M4"/>
<accession>A0A6G1F3M4</accession>
<evidence type="ECO:0000313" key="3">
    <source>
        <dbReference type="Proteomes" id="UP000479710"/>
    </source>
</evidence>
<protein>
    <submittedName>
        <fullName evidence="2">Uncharacterized protein</fullName>
    </submittedName>
</protein>
<dbReference type="EMBL" id="SPHZ02000001">
    <property type="protein sequence ID" value="KAF0931481.1"/>
    <property type="molecule type" value="Genomic_DNA"/>
</dbReference>
<reference evidence="2 3" key="1">
    <citation type="submission" date="2019-11" db="EMBL/GenBank/DDBJ databases">
        <title>Whole genome sequence of Oryza granulata.</title>
        <authorList>
            <person name="Li W."/>
        </authorList>
    </citation>
    <scope>NUCLEOTIDE SEQUENCE [LARGE SCALE GENOMIC DNA]</scope>
    <source>
        <strain evidence="3">cv. Menghai</strain>
        <tissue evidence="2">Leaf</tissue>
    </source>
</reference>
<dbReference type="Proteomes" id="UP000479710">
    <property type="component" value="Unassembled WGS sequence"/>
</dbReference>
<evidence type="ECO:0000256" key="1">
    <source>
        <dbReference type="SAM" id="MobiDB-lite"/>
    </source>
</evidence>
<organism evidence="2 3">
    <name type="scientific">Oryza meyeriana var. granulata</name>
    <dbReference type="NCBI Taxonomy" id="110450"/>
    <lineage>
        <taxon>Eukaryota</taxon>
        <taxon>Viridiplantae</taxon>
        <taxon>Streptophyta</taxon>
        <taxon>Embryophyta</taxon>
        <taxon>Tracheophyta</taxon>
        <taxon>Spermatophyta</taxon>
        <taxon>Magnoliopsida</taxon>
        <taxon>Liliopsida</taxon>
        <taxon>Poales</taxon>
        <taxon>Poaceae</taxon>
        <taxon>BOP clade</taxon>
        <taxon>Oryzoideae</taxon>
        <taxon>Oryzeae</taxon>
        <taxon>Oryzinae</taxon>
        <taxon>Oryza</taxon>
        <taxon>Oryza meyeriana</taxon>
    </lineage>
</organism>
<sequence>MASRELTDGARVAATADRRCAATVGRRRRGRKDGGDNAGHWGAALPRSKQLQEPVVCSLQQREA</sequence>
<proteinExistence type="predicted"/>
<gene>
    <name evidence="2" type="ORF">E2562_004603</name>
</gene>
<feature type="region of interest" description="Disordered" evidence="1">
    <location>
        <begin position="22"/>
        <end position="64"/>
    </location>
</feature>